<evidence type="ECO:0000313" key="1">
    <source>
        <dbReference type="EMBL" id="AHX24706.1"/>
    </source>
</evidence>
<organism evidence="1">
    <name type="scientific">uncultured bacterium</name>
    <dbReference type="NCBI Taxonomy" id="77133"/>
    <lineage>
        <taxon>Bacteria</taxon>
        <taxon>environmental samples</taxon>
    </lineage>
</organism>
<dbReference type="PDB" id="5THQ">
    <property type="method" value="X-ray"/>
    <property type="resolution" value="2.30 A"/>
    <property type="chains" value="A/B/C/D/E/F/G/H=1-252"/>
</dbReference>
<reference evidence="2 3" key="3">
    <citation type="journal article" date="2016" name="ACS Chem. Biol.">
        <title>Comprehensive Analysis of a Novel Ketoreductase for Pentangular Polyphenol Biosynthesis.</title>
        <authorList>
            <person name="Valentic T.R."/>
            <person name="Jackson D.R."/>
            <person name="Brady S.F."/>
            <person name="Tsai S.C."/>
        </authorList>
    </citation>
    <scope>X-RAY CRYSTALLOGRAPHY (2.30 ANGSTROMS) OF 1-252 IN COMPLEX WITH NADPH</scope>
</reference>
<keyword evidence="2 3" id="KW-0547">Nucleotide-binding</keyword>
<feature type="binding site" evidence="2 3">
    <location>
        <position position="41"/>
    </location>
    <ligand>
        <name>NADPH</name>
        <dbReference type="ChEBI" id="CHEBI:57783"/>
    </ligand>
</feature>
<evidence type="ECO:0007829" key="2">
    <source>
        <dbReference type="PDB" id="5THQ"/>
    </source>
</evidence>
<feature type="binding site" evidence="2">
    <location>
        <position position="16"/>
    </location>
    <ligand>
        <name>NADPH</name>
        <dbReference type="ChEBI" id="CHEBI:57783"/>
    </ligand>
</feature>
<evidence type="ECO:0007829" key="3">
    <source>
        <dbReference type="PDB" id="5TII"/>
    </source>
</evidence>
<feature type="binding site" evidence="2 3">
    <location>
        <position position="42"/>
    </location>
    <ligand>
        <name>NADPH</name>
        <dbReference type="ChEBI" id="CHEBI:57783"/>
    </ligand>
</feature>
<accession>A0ACD6B8R3</accession>
<dbReference type="PDB" id="5TII">
    <property type="method" value="X-ray"/>
    <property type="resolution" value="2.60 A"/>
    <property type="chains" value="A/B/C/D/E/F/G/H=1-252"/>
</dbReference>
<feature type="binding site" evidence="2 3">
    <location>
        <position position="19"/>
    </location>
    <ligand>
        <name>NADPH</name>
        <dbReference type="ChEBI" id="CHEBI:57783"/>
    </ligand>
</feature>
<accession>A0A023PKG5</accession>
<feature type="binding site" evidence="2 3">
    <location>
        <position position="94"/>
    </location>
    <ligand>
        <name>NADPH</name>
        <dbReference type="ChEBI" id="CHEBI:57783"/>
    </ligand>
</feature>
<gene>
    <name evidence="1" type="ORF">arx21</name>
</gene>
<feature type="binding site" evidence="2">
    <location>
        <position position="21"/>
    </location>
    <ligand>
        <name>NADPH</name>
        <dbReference type="ChEBI" id="CHEBI:57783"/>
    </ligand>
</feature>
<feature type="binding site" evidence="2 3">
    <location>
        <position position="161"/>
    </location>
    <ligand>
        <name>NADPH</name>
        <dbReference type="ChEBI" id="CHEBI:57783"/>
    </ligand>
</feature>
<feature type="binding site" evidence="2 3">
    <location>
        <position position="157"/>
    </location>
    <ligand>
        <name>NADPH</name>
        <dbReference type="ChEBI" id="CHEBI:57783"/>
    </ligand>
</feature>
<feature type="binding site" evidence="2">
    <location>
        <position position="190"/>
    </location>
    <ligand>
        <name>NADPH</name>
        <dbReference type="ChEBI" id="CHEBI:57783"/>
    </ligand>
</feature>
<reference evidence="1" key="2">
    <citation type="journal article" date="2014" name="ACS Chem. Biol.">
        <title>Arixanthomycins A-C: Phylogeny-guided discovery of biologically active eDNA-derived pentangular polyphenols.</title>
        <authorList>
            <person name="Kang H.S."/>
            <person name="Brady S.F."/>
        </authorList>
    </citation>
    <scope>NUCLEOTIDE SEQUENCE</scope>
</reference>
<feature type="binding site" evidence="2 3">
    <location>
        <position position="18"/>
    </location>
    <ligand>
        <name>NADPH</name>
        <dbReference type="ChEBI" id="CHEBI:57783"/>
    </ligand>
</feature>
<feature type="binding site" evidence="2">
    <location>
        <position position="188"/>
    </location>
    <ligand>
        <name>NADPH</name>
        <dbReference type="ChEBI" id="CHEBI:57783"/>
    </ligand>
</feature>
<feature type="binding site" evidence="2 3">
    <location>
        <position position="68"/>
    </location>
    <ligand>
        <name>NADPH</name>
        <dbReference type="ChEBI" id="CHEBI:57783"/>
    </ligand>
</feature>
<protein>
    <submittedName>
        <fullName evidence="1">3-oxoacyl-ACP reductase</fullName>
    </submittedName>
</protein>
<keyword evidence="2 3" id="KW-0002">3D-structure</keyword>
<dbReference type="EMBL" id="KF931341">
    <property type="protein sequence ID" value="AHX24706.1"/>
    <property type="molecule type" value="Genomic_DNA"/>
</dbReference>
<proteinExistence type="evidence at protein level"/>
<feature type="binding site" evidence="2 3">
    <location>
        <position position="67"/>
    </location>
    <ligand>
        <name>NADPH</name>
        <dbReference type="ChEBI" id="CHEBI:57783"/>
    </ligand>
</feature>
<sequence>MELELGLRGKKALVTGGSRGVGRGVVLALARAGVDVFTCYREESDASASLARELKQLGGDHHALRADLADPKQIAELFQEVGRRFGTLDVVVNNAGVISHVPYAELPVAEWQRIVDVNLTGAHLVIQHAIPLLGDKGSVISIGSKSSEVGIPLRAHYTATKHALRGLTRSLAKEYGRSGLRFNVLALGVVETEELHALPDDERAEMTKFYSTKTALGRLGTPDEVAGAVAWLASDLSRYVTGATIHVDGGIS</sequence>
<reference evidence="1" key="1">
    <citation type="submission" date="2013-12" db="EMBL/GenBank/DDBJ databases">
        <authorList>
            <person name="Kang H.-S."/>
            <person name="Brady S.F."/>
        </authorList>
    </citation>
    <scope>NUCLEOTIDE SEQUENCE</scope>
</reference>
<name>A0ACD6B8R3_9BACT</name>